<dbReference type="Pfam" id="PF19288">
    <property type="entry name" value="CofH_C"/>
    <property type="match status" value="1"/>
</dbReference>
<feature type="binding site" evidence="8">
    <location>
        <position position="204"/>
    </location>
    <ligand>
        <name>S-adenosyl-L-methionine</name>
        <dbReference type="ChEBI" id="CHEBI:59789"/>
    </ligand>
</feature>
<evidence type="ECO:0000256" key="7">
    <source>
        <dbReference type="PIRSR" id="PIRSR004762-1"/>
    </source>
</evidence>
<evidence type="ECO:0000256" key="8">
    <source>
        <dbReference type="PIRSR" id="PIRSR004762-2"/>
    </source>
</evidence>
<keyword evidence="5 6" id="KW-0411">Iron-sulfur</keyword>
<dbReference type="GO" id="GO:0046992">
    <property type="term" value="F:oxidoreductase activity, acting on X-H and Y-H to form an X-Y bond"/>
    <property type="evidence" value="ECO:0007669"/>
    <property type="project" value="UniProtKB-UniRule"/>
</dbReference>
<organism evidence="10 11">
    <name type="scientific">Candidatus Nitrosotalea okcheonensis</name>
    <dbReference type="NCBI Taxonomy" id="1903276"/>
    <lineage>
        <taxon>Archaea</taxon>
        <taxon>Nitrososphaerota</taxon>
        <taxon>Nitrososphaeria</taxon>
        <taxon>Nitrosotaleales</taxon>
        <taxon>Nitrosotaleaceae</taxon>
        <taxon>Nitrosotalea</taxon>
    </lineage>
</organism>
<name>A0A2H1FC41_9ARCH</name>
<reference evidence="11" key="1">
    <citation type="submission" date="2017-03" db="EMBL/GenBank/DDBJ databases">
        <authorList>
            <person name="Herbold C."/>
        </authorList>
    </citation>
    <scope>NUCLEOTIDE SEQUENCE [LARGE SCALE GENOMIC DNA]</scope>
</reference>
<evidence type="ECO:0000256" key="6">
    <source>
        <dbReference type="HAMAP-Rule" id="MF_00992"/>
    </source>
</evidence>
<comment type="cofactor">
    <cofactor evidence="6 7">
        <name>[4Fe-4S] cluster</name>
        <dbReference type="ChEBI" id="CHEBI:49883"/>
    </cofactor>
    <text evidence="6 7">Binds 1 [4Fe-4S] cluster. The cluster is coordinated with 3 cysteines and an exchangeable S-adenosyl-L-methionine.</text>
</comment>
<dbReference type="SUPFAM" id="SSF102114">
    <property type="entry name" value="Radical SAM enzymes"/>
    <property type="match status" value="1"/>
</dbReference>
<keyword evidence="1 6" id="KW-0004">4Fe-4S</keyword>
<comment type="catalytic activity">
    <reaction evidence="6">
        <text>dehypoxanthine futalosine + S-adenosyl-L-methionine = cyclic dehypoxanthinylfutalosinate + 5'-deoxyadenosine + L-methionine + H(+)</text>
        <dbReference type="Rhea" id="RHEA:33083"/>
        <dbReference type="ChEBI" id="CHEBI:15378"/>
        <dbReference type="ChEBI" id="CHEBI:17319"/>
        <dbReference type="ChEBI" id="CHEBI:57844"/>
        <dbReference type="ChEBI" id="CHEBI:58864"/>
        <dbReference type="ChEBI" id="CHEBI:59789"/>
        <dbReference type="ChEBI" id="CHEBI:64270"/>
        <dbReference type="EC" id="1.21.98.1"/>
    </reaction>
</comment>
<feature type="binding site" evidence="6 7">
    <location>
        <position position="91"/>
    </location>
    <ligand>
        <name>[4Fe-4S] cluster</name>
        <dbReference type="ChEBI" id="CHEBI:49883"/>
        <note>4Fe-4S-S-AdoMet</note>
    </ligand>
</feature>
<dbReference type="EMBL" id="LT841358">
    <property type="protein sequence ID" value="SMH70332.1"/>
    <property type="molecule type" value="Genomic_DNA"/>
</dbReference>
<dbReference type="PIRSF" id="PIRSF004762">
    <property type="entry name" value="CHP00423"/>
    <property type="match status" value="1"/>
</dbReference>
<keyword evidence="3 6" id="KW-0479">Metal-binding</keyword>
<dbReference type="GO" id="GO:0009234">
    <property type="term" value="P:menaquinone biosynthetic process"/>
    <property type="evidence" value="ECO:0007669"/>
    <property type="project" value="UniProtKB-UniRule"/>
</dbReference>
<dbReference type="InterPro" id="IPR013785">
    <property type="entry name" value="Aldolase_TIM"/>
</dbReference>
<evidence type="ECO:0000256" key="1">
    <source>
        <dbReference type="ARBA" id="ARBA00022485"/>
    </source>
</evidence>
<dbReference type="InterPro" id="IPR058240">
    <property type="entry name" value="rSAM_sf"/>
</dbReference>
<dbReference type="GO" id="GO:0044689">
    <property type="term" value="F:7,8-didemethyl-8-hydroxy-5-deazariboflavin synthase activity"/>
    <property type="evidence" value="ECO:0007669"/>
    <property type="project" value="TreeGrafter"/>
</dbReference>
<evidence type="ECO:0000256" key="3">
    <source>
        <dbReference type="ARBA" id="ARBA00022723"/>
    </source>
</evidence>
<dbReference type="InterPro" id="IPR034405">
    <property type="entry name" value="F420"/>
</dbReference>
<dbReference type="GO" id="GO:0051539">
    <property type="term" value="F:4 iron, 4 sulfur cluster binding"/>
    <property type="evidence" value="ECO:0007669"/>
    <property type="project" value="UniProtKB-KW"/>
</dbReference>
<evidence type="ECO:0000259" key="9">
    <source>
        <dbReference type="PROSITE" id="PS51918"/>
    </source>
</evidence>
<evidence type="ECO:0000313" key="10">
    <source>
        <dbReference type="EMBL" id="SMH70332.1"/>
    </source>
</evidence>
<comment type="pathway">
    <text evidence="6">Quinol/quinone metabolism; menaquinone biosynthesis.</text>
</comment>
<feature type="binding site" evidence="6 7">
    <location>
        <position position="95"/>
    </location>
    <ligand>
        <name>[4Fe-4S] cluster</name>
        <dbReference type="ChEBI" id="CHEBI:49883"/>
        <note>4Fe-4S-S-AdoMet</note>
    </ligand>
</feature>
<keyword evidence="4 6" id="KW-0408">Iron</keyword>
<keyword evidence="6" id="KW-0474">Menaquinone biosynthesis</keyword>
<dbReference type="PANTHER" id="PTHR43076:SF1">
    <property type="entry name" value="LIPOYL SYNTHASE 2"/>
    <property type="match status" value="1"/>
</dbReference>
<dbReference type="SFLD" id="SFLDF00343">
    <property type="entry name" value="aminofutalosine_synthase_(mqnE"/>
    <property type="match status" value="1"/>
</dbReference>
<evidence type="ECO:0000256" key="5">
    <source>
        <dbReference type="ARBA" id="ARBA00023014"/>
    </source>
</evidence>
<evidence type="ECO:0000256" key="4">
    <source>
        <dbReference type="ARBA" id="ARBA00023004"/>
    </source>
</evidence>
<dbReference type="Gene3D" id="3.20.20.70">
    <property type="entry name" value="Aldolase class I"/>
    <property type="match status" value="1"/>
</dbReference>
<dbReference type="InterPro" id="IPR045567">
    <property type="entry name" value="CofH/MnqC-like_C"/>
</dbReference>
<dbReference type="SFLD" id="SFLDS00029">
    <property type="entry name" value="Radical_SAM"/>
    <property type="match status" value="1"/>
</dbReference>
<protein>
    <recommendedName>
        <fullName evidence="6">Cyclic dehypoxanthine futalosine synthase</fullName>
        <shortName evidence="6">Cyclic DHFL synthase</shortName>
        <ecNumber evidence="6">1.21.98.1</ecNumber>
    </recommendedName>
    <alternativeName>
        <fullName evidence="6">Dehypoxanthine futalosine cyclase</fullName>
        <shortName evidence="6">DHFL cyclase</shortName>
    </alternativeName>
    <alternativeName>
        <fullName evidence="6">Menaquinone biosynthetic enzyme MqnC</fullName>
    </alternativeName>
</protein>
<feature type="binding site" evidence="6 7">
    <location>
        <position position="98"/>
    </location>
    <ligand>
        <name>[4Fe-4S] cluster</name>
        <dbReference type="ChEBI" id="CHEBI:49883"/>
        <note>4Fe-4S-S-AdoMet</note>
    </ligand>
</feature>
<dbReference type="InterPro" id="IPR022431">
    <property type="entry name" value="Cyclic_DHFL_synthase_mqnC"/>
</dbReference>
<dbReference type="InterPro" id="IPR007197">
    <property type="entry name" value="rSAM"/>
</dbReference>
<feature type="domain" description="Radical SAM core" evidence="9">
    <location>
        <begin position="72"/>
        <end position="313"/>
    </location>
</feature>
<dbReference type="NCBIfam" id="TIGR00423">
    <property type="entry name" value="CofH family radical SAM protein"/>
    <property type="match status" value="1"/>
</dbReference>
<dbReference type="SFLD" id="SFLDF00342">
    <property type="entry name" value="cyclic_dehypoxanthine_futalosi"/>
    <property type="match status" value="1"/>
</dbReference>
<sequence>MRPFILKRLNTLKRKHSQLSQLTEQLHHSEIGDILENSLVGTRPGMEECKRLLDSDDVHLMGLVAGHLTRKKFGRRSSFVNNMILNYTNVCITDCKFCAFYRPPGHDESYTVTLDKIESRVKAAWEMFGITQVMFQGGHNPSLKIEYFEDAFKLIRKKFPKIGIHGLSASEVDMISKVEHTSTKEVLSRLKEAGMQSIPGAGAEILVDEVKKIISPKKISSDTWLRIMEEAHGIGIPASATMMYGHVETRNDVAEHFMKIAKLQEKTNGFMAFIPWSFEPNNTLMQKQETVKYPAGGTQLLKMIAISRIMYNDLISHIQSSWLTNGVAMAQMALQYGADDFGGTLLGEEVVSCTGARSTELTGAKIIQAVKQIGYEVEERDNFYNVVRTY</sequence>
<dbReference type="PROSITE" id="PS51918">
    <property type="entry name" value="RADICAL_SAM"/>
    <property type="match status" value="1"/>
</dbReference>
<dbReference type="NCBIfam" id="TIGR03699">
    <property type="entry name" value="menaquin_MqnC"/>
    <property type="match status" value="1"/>
</dbReference>
<keyword evidence="11" id="KW-1185">Reference proteome</keyword>
<dbReference type="SFLD" id="SFLDG01064">
    <property type="entry name" value="F420__menaquinone_cofactor_bio"/>
    <property type="match status" value="1"/>
</dbReference>
<evidence type="ECO:0000313" key="11">
    <source>
        <dbReference type="Proteomes" id="UP000230607"/>
    </source>
</evidence>
<dbReference type="EC" id="1.21.98.1" evidence="6"/>
<dbReference type="GO" id="GO:0016765">
    <property type="term" value="F:transferase activity, transferring alkyl or aryl (other than methyl) groups"/>
    <property type="evidence" value="ECO:0007669"/>
    <property type="project" value="InterPro"/>
</dbReference>
<keyword evidence="2 6" id="KW-0949">S-adenosyl-L-methionine</keyword>
<dbReference type="AlphaFoldDB" id="A0A2H1FC41"/>
<comment type="similarity">
    <text evidence="6">Belongs to the radical SAM superfamily. MqnC family.</text>
</comment>
<feature type="binding site" evidence="8">
    <location>
        <position position="321"/>
    </location>
    <ligand>
        <name>(3R)-3-methyl-D-ornithine</name>
        <dbReference type="ChEBI" id="CHEBI:64642"/>
    </ligand>
</feature>
<gene>
    <name evidence="6" type="primary">mqnC</name>
    <name evidence="10" type="ORF">NCS_10139</name>
</gene>
<dbReference type="UniPathway" id="UPA00079"/>
<keyword evidence="6" id="KW-0560">Oxidoreductase</keyword>
<feature type="binding site" evidence="8">
    <location>
        <position position="168"/>
    </location>
    <ligand>
        <name>(3R)-3-methyl-D-ornithine</name>
        <dbReference type="ChEBI" id="CHEBI:64642"/>
    </ligand>
</feature>
<dbReference type="HAMAP" id="MF_00992">
    <property type="entry name" value="MqnC"/>
    <property type="match status" value="1"/>
</dbReference>
<dbReference type="GO" id="GO:0005506">
    <property type="term" value="F:iron ion binding"/>
    <property type="evidence" value="ECO:0007669"/>
    <property type="project" value="UniProtKB-UniRule"/>
</dbReference>
<dbReference type="SFLD" id="SFLDG01389">
    <property type="entry name" value="menaquinone_synthsis_involved"/>
    <property type="match status" value="1"/>
</dbReference>
<dbReference type="Pfam" id="PF04055">
    <property type="entry name" value="Radical_SAM"/>
    <property type="match status" value="1"/>
</dbReference>
<proteinExistence type="inferred from homology"/>
<dbReference type="PANTHER" id="PTHR43076">
    <property type="entry name" value="FO SYNTHASE (COFH)"/>
    <property type="match status" value="1"/>
</dbReference>
<dbReference type="InterPro" id="IPR020050">
    <property type="entry name" value="FO_synthase_su2"/>
</dbReference>
<accession>A0A2H1FC41</accession>
<dbReference type="CDD" id="cd01335">
    <property type="entry name" value="Radical_SAM"/>
    <property type="match status" value="1"/>
</dbReference>
<evidence type="ECO:0000256" key="2">
    <source>
        <dbReference type="ARBA" id="ARBA00022691"/>
    </source>
</evidence>
<dbReference type="Proteomes" id="UP000230607">
    <property type="component" value="Chromosome 1"/>
</dbReference>
<comment type="function">
    <text evidence="6">Radical SAM enzyme that catalyzes the cyclization of dehypoxanthine futalosine (DHFL) into cyclic dehypoxanthine futalosine (CDHFL), a step in the biosynthesis of menaquinone (MK, vitamin K2).</text>
</comment>
<feature type="binding site" evidence="8">
    <location>
        <position position="97"/>
    </location>
    <ligand>
        <name>S-adenosyl-L-methionine</name>
        <dbReference type="ChEBI" id="CHEBI:59789"/>
    </ligand>
</feature>